<evidence type="ECO:0008006" key="3">
    <source>
        <dbReference type="Google" id="ProtNLM"/>
    </source>
</evidence>
<evidence type="ECO:0000313" key="2">
    <source>
        <dbReference type="Proteomes" id="UP000019253"/>
    </source>
</evidence>
<gene>
    <name evidence="1" type="ORF">PGRAN_07943</name>
</gene>
<evidence type="ECO:0000313" key="1">
    <source>
        <dbReference type="EMBL" id="EUJ23575.1"/>
    </source>
</evidence>
<dbReference type="AlphaFoldDB" id="W7BFH4"/>
<name>W7BFH4_9LIST</name>
<protein>
    <recommendedName>
        <fullName evidence="3">RsbT co-antagonist protein RsbRD N-terminal domain-containing protein</fullName>
    </recommendedName>
</protein>
<keyword evidence="2" id="KW-1185">Reference proteome</keyword>
<comment type="caution">
    <text evidence="1">The sequence shown here is derived from an EMBL/GenBank/DDBJ whole genome shotgun (WGS) entry which is preliminary data.</text>
</comment>
<dbReference type="PATRIC" id="fig|1265819.5.peg.1588"/>
<dbReference type="RefSeq" id="WP_036066170.1">
    <property type="nucleotide sequence ID" value="NZ_AODD01000009.1"/>
</dbReference>
<proteinExistence type="predicted"/>
<dbReference type="Proteomes" id="UP000019253">
    <property type="component" value="Unassembled WGS sequence"/>
</dbReference>
<organism evidence="1 2">
    <name type="scientific">Listeria grandensis FSL F6-0971</name>
    <dbReference type="NCBI Taxonomy" id="1265819"/>
    <lineage>
        <taxon>Bacteria</taxon>
        <taxon>Bacillati</taxon>
        <taxon>Bacillota</taxon>
        <taxon>Bacilli</taxon>
        <taxon>Bacillales</taxon>
        <taxon>Listeriaceae</taxon>
        <taxon>Listeria</taxon>
    </lineage>
</organism>
<sequence>MSTTMRFLKDHVEEATDYWISSYYVNSEEYQLRKYTPGYLAAHRKETLHLFKQALTNWQDAVNVKEIGEDRYDMRTSLIDAFMNHMSFYTAIHEFLIIHYMKHTFFCSEKELFEDLLKIREYEVASAQALITGYMSKQEID</sequence>
<dbReference type="OrthoDB" id="2361500at2"/>
<dbReference type="EMBL" id="AODD01000009">
    <property type="protein sequence ID" value="EUJ23575.1"/>
    <property type="molecule type" value="Genomic_DNA"/>
</dbReference>
<reference evidence="1 2" key="1">
    <citation type="journal article" date="2014" name="Int. J. Syst. Evol. Microbiol.">
        <title>Listeria floridensis sp. nov., Listeria aquatica sp. nov., Listeria cornellensis sp. nov., Listeria riparia sp. nov. and Listeria grandensis sp. nov., from agricultural and natural environments.</title>
        <authorList>
            <person name="den Bakker H.C."/>
            <person name="Warchocki S."/>
            <person name="Wright E.M."/>
            <person name="Allred A.F."/>
            <person name="Ahlstrom C."/>
            <person name="Manuel C.S."/>
            <person name="Stasiewicz M.J."/>
            <person name="Burrell A."/>
            <person name="Roof S."/>
            <person name="Strawn L."/>
            <person name="Fortes E.D."/>
            <person name="Nightingale K.K."/>
            <person name="Kephart D."/>
            <person name="Wiedmann M."/>
        </authorList>
    </citation>
    <scope>NUCLEOTIDE SEQUENCE [LARGE SCALE GENOMIC DNA]</scope>
    <source>
        <strain evidence="2">FSL F6-971</strain>
    </source>
</reference>
<accession>W7BFH4</accession>